<feature type="chain" id="PRO_5042231433" evidence="7">
    <location>
        <begin position="31"/>
        <end position="374"/>
    </location>
</feature>
<organism evidence="9 10">
    <name type="scientific">Shewanella algae</name>
    <dbReference type="NCBI Taxonomy" id="38313"/>
    <lineage>
        <taxon>Bacteria</taxon>
        <taxon>Pseudomonadati</taxon>
        <taxon>Pseudomonadota</taxon>
        <taxon>Gammaproteobacteria</taxon>
        <taxon>Alteromonadales</taxon>
        <taxon>Shewanellaceae</taxon>
        <taxon>Shewanella</taxon>
    </lineage>
</organism>
<evidence type="ECO:0000256" key="1">
    <source>
        <dbReference type="ARBA" id="ARBA00004196"/>
    </source>
</evidence>
<evidence type="ECO:0000259" key="8">
    <source>
        <dbReference type="PROSITE" id="PS50983"/>
    </source>
</evidence>
<feature type="signal peptide" evidence="7">
    <location>
        <begin position="1"/>
        <end position="30"/>
    </location>
</feature>
<comment type="similarity">
    <text evidence="2">Belongs to the bacterial solute-binding protein 8 family.</text>
</comment>
<keyword evidence="3" id="KW-0813">Transport</keyword>
<evidence type="ECO:0000256" key="7">
    <source>
        <dbReference type="SAM" id="SignalP"/>
    </source>
</evidence>
<feature type="domain" description="Fe/B12 periplasmic-binding" evidence="8">
    <location>
        <begin position="57"/>
        <end position="334"/>
    </location>
</feature>
<feature type="compositionally biased region" description="Polar residues" evidence="6">
    <location>
        <begin position="364"/>
        <end position="374"/>
    </location>
</feature>
<dbReference type="InterPro" id="IPR051313">
    <property type="entry name" value="Bact_iron-sidero_bind"/>
</dbReference>
<evidence type="ECO:0000313" key="10">
    <source>
        <dbReference type="Proteomes" id="UP000825078"/>
    </source>
</evidence>
<keyword evidence="4" id="KW-0408">Iron</keyword>
<dbReference type="Proteomes" id="UP000825078">
    <property type="component" value="Chromosome"/>
</dbReference>
<evidence type="ECO:0000256" key="2">
    <source>
        <dbReference type="ARBA" id="ARBA00008814"/>
    </source>
</evidence>
<protein>
    <submittedName>
        <fullName evidence="9">Iron-siderophore ABC transporter substrate-binding protein</fullName>
    </submittedName>
</protein>
<dbReference type="CDD" id="cd01146">
    <property type="entry name" value="FhuD"/>
    <property type="match status" value="1"/>
</dbReference>
<dbReference type="PANTHER" id="PTHR30532:SF28">
    <property type="entry name" value="PETROBACTIN-BINDING PROTEIN YCLQ"/>
    <property type="match status" value="1"/>
</dbReference>
<dbReference type="RefSeq" id="WP_208146786.1">
    <property type="nucleotide sequence ID" value="NZ_AP024613.1"/>
</dbReference>
<name>A0AAD1K8D4_9GAMM</name>
<gene>
    <name evidence="9" type="ORF">TUM17379_16820</name>
</gene>
<feature type="compositionally biased region" description="Basic and acidic residues" evidence="6">
    <location>
        <begin position="339"/>
        <end position="348"/>
    </location>
</feature>
<evidence type="ECO:0000256" key="3">
    <source>
        <dbReference type="ARBA" id="ARBA00022448"/>
    </source>
</evidence>
<dbReference type="Pfam" id="PF01497">
    <property type="entry name" value="Peripla_BP_2"/>
    <property type="match status" value="1"/>
</dbReference>
<dbReference type="InterPro" id="IPR002491">
    <property type="entry name" value="ABC_transptr_periplasmic_BD"/>
</dbReference>
<evidence type="ECO:0000256" key="6">
    <source>
        <dbReference type="SAM" id="MobiDB-lite"/>
    </source>
</evidence>
<feature type="region of interest" description="Disordered" evidence="6">
    <location>
        <begin position="337"/>
        <end position="374"/>
    </location>
</feature>
<dbReference type="EMBL" id="AP024613">
    <property type="protein sequence ID" value="BCV44664.1"/>
    <property type="molecule type" value="Genomic_DNA"/>
</dbReference>
<sequence length="374" mass="40540">MLCEARRLLALVVFLSLGLTGCYDPPQTKAQTPPQDGYPVCITTAHGTSCIESPPKRVVTLGAGAEDWTLSLGVVPIAIEPHYWGGDAEGYLPWFRQALEAQELPLPAIISSYPELDVERLLALKPDLILAPQSGITRESFLQLSALAPVIAYPDKPWLTPVKQQVELIAKALGKEVQAEALLKQQRAYIARVAAENPEFNGVRLAYINAASRVGNLSVYVTGDPRVDLLLALGFVLPPQLSGLNASRGHFAAHIGLERADMLDDAELLLSWYSSDKARAEVEAMAVIRRLPAMRRGRYLAITDPALVMASSYGSLLSVKWAIPKLVPQLQQTLAGQQEKTRQYRHPDTQPGADTDAHSGADTGGQSNKNGRPG</sequence>
<keyword evidence="4" id="KW-0406">Ion transport</keyword>
<evidence type="ECO:0000313" key="9">
    <source>
        <dbReference type="EMBL" id="BCV44664.1"/>
    </source>
</evidence>
<dbReference type="AlphaFoldDB" id="A0AAD1K8D4"/>
<proteinExistence type="inferred from homology"/>
<evidence type="ECO:0000256" key="5">
    <source>
        <dbReference type="ARBA" id="ARBA00022729"/>
    </source>
</evidence>
<comment type="subcellular location">
    <subcellularLocation>
        <location evidence="1">Cell envelope</location>
    </subcellularLocation>
</comment>
<keyword evidence="5 7" id="KW-0732">Signal</keyword>
<accession>A0AAD1K8D4</accession>
<dbReference type="PROSITE" id="PS50983">
    <property type="entry name" value="FE_B12_PBP"/>
    <property type="match status" value="1"/>
</dbReference>
<dbReference type="GO" id="GO:1901678">
    <property type="term" value="P:iron coordination entity transport"/>
    <property type="evidence" value="ECO:0007669"/>
    <property type="project" value="UniProtKB-ARBA"/>
</dbReference>
<evidence type="ECO:0000256" key="4">
    <source>
        <dbReference type="ARBA" id="ARBA00022496"/>
    </source>
</evidence>
<dbReference type="PROSITE" id="PS51257">
    <property type="entry name" value="PROKAR_LIPOPROTEIN"/>
    <property type="match status" value="1"/>
</dbReference>
<reference evidence="9" key="1">
    <citation type="submission" date="2021-05" db="EMBL/GenBank/DDBJ databases">
        <title>Molecular characterization for Shewanella algae harboring chromosomal blaOXA-55-like strains isolated from clinical and environment sample.</title>
        <authorList>
            <person name="Ohama Y."/>
            <person name="Aoki K."/>
            <person name="Harada S."/>
            <person name="Moriya K."/>
            <person name="Ishii Y."/>
            <person name="Tateda K."/>
        </authorList>
    </citation>
    <scope>NUCLEOTIDE SEQUENCE</scope>
    <source>
        <strain evidence="9">TUM17379</strain>
    </source>
</reference>
<keyword evidence="4" id="KW-0410">Iron transport</keyword>
<dbReference type="Gene3D" id="3.40.50.1980">
    <property type="entry name" value="Nitrogenase molybdenum iron protein domain"/>
    <property type="match status" value="2"/>
</dbReference>
<dbReference type="GO" id="GO:0030288">
    <property type="term" value="C:outer membrane-bounded periplasmic space"/>
    <property type="evidence" value="ECO:0007669"/>
    <property type="project" value="TreeGrafter"/>
</dbReference>
<dbReference type="PANTHER" id="PTHR30532">
    <property type="entry name" value="IRON III DICITRATE-BINDING PERIPLASMIC PROTEIN"/>
    <property type="match status" value="1"/>
</dbReference>
<dbReference type="SUPFAM" id="SSF53807">
    <property type="entry name" value="Helical backbone' metal receptor"/>
    <property type="match status" value="1"/>
</dbReference>